<name>J3LQN0_ORYBR</name>
<accession>J3LQN0</accession>
<dbReference type="AlphaFoldDB" id="J3LQN0"/>
<keyword evidence="2" id="KW-1185">Reference proteome</keyword>
<evidence type="ECO:0000313" key="1">
    <source>
        <dbReference type="EnsemblPlants" id="OB03G33560.1"/>
    </source>
</evidence>
<dbReference type="Proteomes" id="UP000006038">
    <property type="component" value="Chromosome 3"/>
</dbReference>
<reference evidence="1" key="2">
    <citation type="submission" date="2013-04" db="UniProtKB">
        <authorList>
            <consortium name="EnsemblPlants"/>
        </authorList>
    </citation>
    <scope>IDENTIFICATION</scope>
</reference>
<dbReference type="HOGENOM" id="CLU_3127515_0_0_1"/>
<dbReference type="EnsemblPlants" id="OB03G33560.1">
    <property type="protein sequence ID" value="OB03G33560.1"/>
    <property type="gene ID" value="OB03G33560"/>
</dbReference>
<dbReference type="Gramene" id="OB03G33560.1">
    <property type="protein sequence ID" value="OB03G33560.1"/>
    <property type="gene ID" value="OB03G33560"/>
</dbReference>
<protein>
    <submittedName>
        <fullName evidence="1">Uncharacterized protein</fullName>
    </submittedName>
</protein>
<sequence>MASSLPPLSGAVISSTPVHRDVFHVGFSLSQRAAGGLILIMEWRFFLDLF</sequence>
<organism evidence="1">
    <name type="scientific">Oryza brachyantha</name>
    <name type="common">malo sina</name>
    <dbReference type="NCBI Taxonomy" id="4533"/>
    <lineage>
        <taxon>Eukaryota</taxon>
        <taxon>Viridiplantae</taxon>
        <taxon>Streptophyta</taxon>
        <taxon>Embryophyta</taxon>
        <taxon>Tracheophyta</taxon>
        <taxon>Spermatophyta</taxon>
        <taxon>Magnoliopsida</taxon>
        <taxon>Liliopsida</taxon>
        <taxon>Poales</taxon>
        <taxon>Poaceae</taxon>
        <taxon>BOP clade</taxon>
        <taxon>Oryzoideae</taxon>
        <taxon>Oryzeae</taxon>
        <taxon>Oryzinae</taxon>
        <taxon>Oryza</taxon>
    </lineage>
</organism>
<reference evidence="1" key="1">
    <citation type="journal article" date="2013" name="Nat. Commun.">
        <title>Whole-genome sequencing of Oryza brachyantha reveals mechanisms underlying Oryza genome evolution.</title>
        <authorList>
            <person name="Chen J."/>
            <person name="Huang Q."/>
            <person name="Gao D."/>
            <person name="Wang J."/>
            <person name="Lang Y."/>
            <person name="Liu T."/>
            <person name="Li B."/>
            <person name="Bai Z."/>
            <person name="Luis Goicoechea J."/>
            <person name="Liang C."/>
            <person name="Chen C."/>
            <person name="Zhang W."/>
            <person name="Sun S."/>
            <person name="Liao Y."/>
            <person name="Zhang X."/>
            <person name="Yang L."/>
            <person name="Song C."/>
            <person name="Wang M."/>
            <person name="Shi J."/>
            <person name="Liu G."/>
            <person name="Liu J."/>
            <person name="Zhou H."/>
            <person name="Zhou W."/>
            <person name="Yu Q."/>
            <person name="An N."/>
            <person name="Chen Y."/>
            <person name="Cai Q."/>
            <person name="Wang B."/>
            <person name="Liu B."/>
            <person name="Min J."/>
            <person name="Huang Y."/>
            <person name="Wu H."/>
            <person name="Li Z."/>
            <person name="Zhang Y."/>
            <person name="Yin Y."/>
            <person name="Song W."/>
            <person name="Jiang J."/>
            <person name="Jackson S.A."/>
            <person name="Wing R.A."/>
            <person name="Wang J."/>
            <person name="Chen M."/>
        </authorList>
    </citation>
    <scope>NUCLEOTIDE SEQUENCE [LARGE SCALE GENOMIC DNA]</scope>
    <source>
        <strain evidence="1">cv. IRGC 101232</strain>
    </source>
</reference>
<evidence type="ECO:0000313" key="2">
    <source>
        <dbReference type="Proteomes" id="UP000006038"/>
    </source>
</evidence>
<proteinExistence type="predicted"/>